<dbReference type="EC" id="4.2.1.19" evidence="6 7"/>
<comment type="similarity">
    <text evidence="6 7">Belongs to the imidazoleglycerol-phosphate dehydratase family.</text>
</comment>
<dbReference type="SUPFAM" id="SSF54211">
    <property type="entry name" value="Ribosomal protein S5 domain 2-like"/>
    <property type="match status" value="2"/>
</dbReference>
<evidence type="ECO:0000256" key="6">
    <source>
        <dbReference type="HAMAP-Rule" id="MF_00076"/>
    </source>
</evidence>
<keyword evidence="6" id="KW-0963">Cytoplasm</keyword>
<dbReference type="PROSITE" id="PS00955">
    <property type="entry name" value="IGP_DEHYDRATASE_2"/>
    <property type="match status" value="1"/>
</dbReference>
<name>A0A1M5F9K6_9BACT</name>
<keyword evidence="3 6" id="KW-0028">Amino-acid biosynthesis</keyword>
<dbReference type="UniPathway" id="UPA00031">
    <property type="reaction ID" value="UER00011"/>
</dbReference>
<dbReference type="NCBIfam" id="NF002111">
    <property type="entry name" value="PRK00951.2-1"/>
    <property type="match status" value="1"/>
</dbReference>
<protein>
    <recommendedName>
        <fullName evidence="2 6">Imidazoleglycerol-phosphate dehydratase</fullName>
        <shortName evidence="6">IGPD</shortName>
        <ecNumber evidence="6 7">4.2.1.19</ecNumber>
    </recommendedName>
</protein>
<evidence type="ECO:0000256" key="5">
    <source>
        <dbReference type="ARBA" id="ARBA00023239"/>
    </source>
</evidence>
<gene>
    <name evidence="6" type="primary">hisB</name>
    <name evidence="8" type="ORF">SAMN02745206_02841</name>
</gene>
<evidence type="ECO:0000313" key="8">
    <source>
        <dbReference type="EMBL" id="SHF88234.1"/>
    </source>
</evidence>
<dbReference type="FunFam" id="3.30.230.40:FF:000003">
    <property type="entry name" value="Imidazoleglycerol-phosphate dehydratase HisB"/>
    <property type="match status" value="1"/>
</dbReference>
<evidence type="ECO:0000256" key="3">
    <source>
        <dbReference type="ARBA" id="ARBA00022605"/>
    </source>
</evidence>
<dbReference type="InterPro" id="IPR020565">
    <property type="entry name" value="ImidazoleglycerP_deHydtase_CS"/>
</dbReference>
<accession>A0A1M5F9K6</accession>
<dbReference type="PROSITE" id="PS00954">
    <property type="entry name" value="IGP_DEHYDRATASE_1"/>
    <property type="match status" value="1"/>
</dbReference>
<dbReference type="CDD" id="cd07914">
    <property type="entry name" value="IGPD"/>
    <property type="match status" value="1"/>
</dbReference>
<dbReference type="Gene3D" id="3.30.230.40">
    <property type="entry name" value="Imidazole glycerol phosphate dehydratase, domain 1"/>
    <property type="match status" value="2"/>
</dbReference>
<proteinExistence type="inferred from homology"/>
<dbReference type="STRING" id="1121391.SAMN02745206_02841"/>
<evidence type="ECO:0000313" key="9">
    <source>
        <dbReference type="Proteomes" id="UP000184076"/>
    </source>
</evidence>
<dbReference type="AlphaFoldDB" id="A0A1M5F9K6"/>
<keyword evidence="5 6" id="KW-0456">Lyase</keyword>
<evidence type="ECO:0000256" key="1">
    <source>
        <dbReference type="ARBA" id="ARBA00005047"/>
    </source>
</evidence>
<dbReference type="Proteomes" id="UP000184076">
    <property type="component" value="Unassembled WGS sequence"/>
</dbReference>
<evidence type="ECO:0000256" key="4">
    <source>
        <dbReference type="ARBA" id="ARBA00023102"/>
    </source>
</evidence>
<evidence type="ECO:0000256" key="2">
    <source>
        <dbReference type="ARBA" id="ARBA00016664"/>
    </source>
</evidence>
<comment type="catalytic activity">
    <reaction evidence="6 7">
        <text>D-erythro-1-(imidazol-4-yl)glycerol 3-phosphate = 3-(imidazol-4-yl)-2-oxopropyl phosphate + H2O</text>
        <dbReference type="Rhea" id="RHEA:11040"/>
        <dbReference type="ChEBI" id="CHEBI:15377"/>
        <dbReference type="ChEBI" id="CHEBI:57766"/>
        <dbReference type="ChEBI" id="CHEBI:58278"/>
        <dbReference type="EC" id="4.2.1.19"/>
    </reaction>
</comment>
<dbReference type="EMBL" id="FQVB01000030">
    <property type="protein sequence ID" value="SHF88234.1"/>
    <property type="molecule type" value="Genomic_DNA"/>
</dbReference>
<dbReference type="OrthoDB" id="9790411at2"/>
<comment type="subcellular location">
    <subcellularLocation>
        <location evidence="6 7">Cytoplasm</location>
    </subcellularLocation>
</comment>
<sequence length="198" mass="21594">MSETKRSAFIERKTKETAISIQLGIDGRGTAEVSTGIAFFDHMLSLFAVHGFFDLTVRARGDLDVDGHHTVEDVGICLGQAFSRALGDRAGIRRYGQASVPMDEALARAVVDLSNRPYLVLKTPALVERVGAFETELLPEFFRAFCVHAGATLHLHVPYGENSHHMLEAAFKAWGRALDQACSLDPRRSGVPSSKGVL</sequence>
<reference evidence="9" key="1">
    <citation type="submission" date="2016-11" db="EMBL/GenBank/DDBJ databases">
        <authorList>
            <person name="Varghese N."/>
            <person name="Submissions S."/>
        </authorList>
    </citation>
    <scope>NUCLEOTIDE SEQUENCE [LARGE SCALE GENOMIC DNA]</scope>
    <source>
        <strain evidence="9">DSM 9756</strain>
    </source>
</reference>
<evidence type="ECO:0000256" key="7">
    <source>
        <dbReference type="RuleBase" id="RU000599"/>
    </source>
</evidence>
<dbReference type="GO" id="GO:0004424">
    <property type="term" value="F:imidazoleglycerol-phosphate dehydratase activity"/>
    <property type="evidence" value="ECO:0007669"/>
    <property type="project" value="UniProtKB-UniRule"/>
</dbReference>
<dbReference type="PANTHER" id="PTHR23133:SF2">
    <property type="entry name" value="IMIDAZOLEGLYCEROL-PHOSPHATE DEHYDRATASE"/>
    <property type="match status" value="1"/>
</dbReference>
<dbReference type="RefSeq" id="WP_073040593.1">
    <property type="nucleotide sequence ID" value="NZ_FQVB01000030.1"/>
</dbReference>
<dbReference type="NCBIfam" id="NF002114">
    <property type="entry name" value="PRK00951.2-4"/>
    <property type="match status" value="1"/>
</dbReference>
<dbReference type="InterPro" id="IPR000807">
    <property type="entry name" value="ImidazoleglycerolP_deHydtase"/>
</dbReference>
<keyword evidence="9" id="KW-1185">Reference proteome</keyword>
<dbReference type="InterPro" id="IPR020568">
    <property type="entry name" value="Ribosomal_Su5_D2-typ_SF"/>
</dbReference>
<comment type="pathway">
    <text evidence="1 6 7">Amino-acid biosynthesis; L-histidine biosynthesis; L-histidine from 5-phospho-alpha-D-ribose 1-diphosphate: step 6/9.</text>
</comment>
<dbReference type="GO" id="GO:0000105">
    <property type="term" value="P:L-histidine biosynthetic process"/>
    <property type="evidence" value="ECO:0007669"/>
    <property type="project" value="UniProtKB-UniRule"/>
</dbReference>
<organism evidence="8 9">
    <name type="scientific">Desulfacinum infernum DSM 9756</name>
    <dbReference type="NCBI Taxonomy" id="1121391"/>
    <lineage>
        <taxon>Bacteria</taxon>
        <taxon>Pseudomonadati</taxon>
        <taxon>Thermodesulfobacteriota</taxon>
        <taxon>Syntrophobacteria</taxon>
        <taxon>Syntrophobacterales</taxon>
        <taxon>Syntrophobacteraceae</taxon>
        <taxon>Desulfacinum</taxon>
    </lineage>
</organism>
<dbReference type="InterPro" id="IPR038494">
    <property type="entry name" value="IGPD_sf"/>
</dbReference>
<dbReference type="Pfam" id="PF00475">
    <property type="entry name" value="IGPD"/>
    <property type="match status" value="1"/>
</dbReference>
<dbReference type="GO" id="GO:0005737">
    <property type="term" value="C:cytoplasm"/>
    <property type="evidence" value="ECO:0007669"/>
    <property type="project" value="UniProtKB-SubCell"/>
</dbReference>
<dbReference type="FunFam" id="3.30.230.40:FF:000001">
    <property type="entry name" value="Imidazoleglycerol-phosphate dehydratase HisB"/>
    <property type="match status" value="1"/>
</dbReference>
<dbReference type="PANTHER" id="PTHR23133">
    <property type="entry name" value="IMIDAZOLEGLYCEROL-PHOSPHATE DEHYDRATASE HIS7"/>
    <property type="match status" value="1"/>
</dbReference>
<dbReference type="HAMAP" id="MF_00076">
    <property type="entry name" value="HisB"/>
    <property type="match status" value="1"/>
</dbReference>
<keyword evidence="4 6" id="KW-0368">Histidine biosynthesis</keyword>